<dbReference type="Proteomes" id="UP001176468">
    <property type="component" value="Unassembled WGS sequence"/>
</dbReference>
<dbReference type="SUPFAM" id="SSF54637">
    <property type="entry name" value="Thioesterase/thiol ester dehydrase-isomerase"/>
    <property type="match status" value="2"/>
</dbReference>
<evidence type="ECO:0000313" key="4">
    <source>
        <dbReference type="Proteomes" id="UP001176468"/>
    </source>
</evidence>
<dbReference type="InterPro" id="IPR049450">
    <property type="entry name" value="ACOT8-like_C"/>
</dbReference>
<protein>
    <submittedName>
        <fullName evidence="3">Thioesterase family protein</fullName>
    </submittedName>
</protein>
<dbReference type="Gene3D" id="2.40.160.210">
    <property type="entry name" value="Acyl-CoA thioesterase, double hotdog domain"/>
    <property type="match status" value="1"/>
</dbReference>
<sequence>MTKPDTDTACFAAEDGGYRPLNLARSYWGRDALGGRAVVGLLGYEIERLHGADTLVPARLTVDMYRLAPFASLQIRSRVIRDGRRLRLVEADLIANGEAVARASCQFLAPTPPPAGRVWSPAPWNPSHPDTIKDEKREKRGAFEQRTVSGHLGATTEKGCWIRERFALVQGQPFTPFSRVAAAADFASPYSNMGDAGIRYMNTDVTIHLHRVPTAEWIGFEVTGHEASQGIAVGHCRLHDLDGPIGYVSCTAIANERRPSS</sequence>
<feature type="domain" description="Acyl-CoA thioesterase-like N-terminal HotDog" evidence="1">
    <location>
        <begin position="37"/>
        <end position="107"/>
    </location>
</feature>
<dbReference type="InterPro" id="IPR042171">
    <property type="entry name" value="Acyl-CoA_hotdog"/>
</dbReference>
<comment type="caution">
    <text evidence="3">The sequence shown here is derived from an EMBL/GenBank/DDBJ whole genome shotgun (WGS) entry which is preliminary data.</text>
</comment>
<name>A0ABT8ZZ85_9SPHN</name>
<reference evidence="3" key="1">
    <citation type="submission" date="2023-07" db="EMBL/GenBank/DDBJ databases">
        <authorList>
            <person name="Kim M.K."/>
        </authorList>
    </citation>
    <scope>NUCLEOTIDE SEQUENCE</scope>
    <source>
        <strain evidence="3">CA1-15</strain>
    </source>
</reference>
<gene>
    <name evidence="3" type="ORF">Q5H94_05440</name>
</gene>
<dbReference type="EMBL" id="JAUQSZ010000003">
    <property type="protein sequence ID" value="MDO7841762.1"/>
    <property type="molecule type" value="Genomic_DNA"/>
</dbReference>
<evidence type="ECO:0000259" key="2">
    <source>
        <dbReference type="Pfam" id="PF20789"/>
    </source>
</evidence>
<dbReference type="RefSeq" id="WP_304560222.1">
    <property type="nucleotide sequence ID" value="NZ_JAUQSZ010000003.1"/>
</dbReference>
<accession>A0ABT8ZZ85</accession>
<evidence type="ECO:0000259" key="1">
    <source>
        <dbReference type="Pfam" id="PF13622"/>
    </source>
</evidence>
<proteinExistence type="predicted"/>
<evidence type="ECO:0000313" key="3">
    <source>
        <dbReference type="EMBL" id="MDO7841762.1"/>
    </source>
</evidence>
<organism evidence="3 4">
    <name type="scientific">Sphingomonas immobilis</name>
    <dbReference type="NCBI Taxonomy" id="3063997"/>
    <lineage>
        <taxon>Bacteria</taxon>
        <taxon>Pseudomonadati</taxon>
        <taxon>Pseudomonadota</taxon>
        <taxon>Alphaproteobacteria</taxon>
        <taxon>Sphingomonadales</taxon>
        <taxon>Sphingomonadaceae</taxon>
        <taxon>Sphingomonas</taxon>
    </lineage>
</organism>
<keyword evidence="4" id="KW-1185">Reference proteome</keyword>
<feature type="domain" description="Acyl-CoA thioesterase-like C-terminal" evidence="2">
    <location>
        <begin position="137"/>
        <end position="246"/>
    </location>
</feature>
<dbReference type="Pfam" id="PF20789">
    <property type="entry name" value="4HBT_3C"/>
    <property type="match status" value="1"/>
</dbReference>
<dbReference type="Pfam" id="PF13622">
    <property type="entry name" value="4HBT_3"/>
    <property type="match status" value="1"/>
</dbReference>
<dbReference type="InterPro" id="IPR029069">
    <property type="entry name" value="HotDog_dom_sf"/>
</dbReference>
<dbReference type="InterPro" id="IPR049449">
    <property type="entry name" value="TesB_ACOT8-like_N"/>
</dbReference>